<dbReference type="Gramene" id="AET5Gv20472300.2">
    <property type="protein sequence ID" value="AET5Gv20472300.2"/>
    <property type="gene ID" value="AET5Gv20472300"/>
</dbReference>
<accession>A0A453KP42</accession>
<reference evidence="1" key="5">
    <citation type="journal article" date="2021" name="G3 (Bethesda)">
        <title>Aegilops tauschii genome assembly Aet v5.0 features greater sequence contiguity and improved annotation.</title>
        <authorList>
            <person name="Wang L."/>
            <person name="Zhu T."/>
            <person name="Rodriguez J.C."/>
            <person name="Deal K.R."/>
            <person name="Dubcovsky J."/>
            <person name="McGuire P.E."/>
            <person name="Lux T."/>
            <person name="Spannagl M."/>
            <person name="Mayer K.F.X."/>
            <person name="Baldrich P."/>
            <person name="Meyers B.C."/>
            <person name="Huo N."/>
            <person name="Gu Y.Q."/>
            <person name="Zhou H."/>
            <person name="Devos K.M."/>
            <person name="Bennetzen J.L."/>
            <person name="Unver T."/>
            <person name="Budak H."/>
            <person name="Gulick P.J."/>
            <person name="Galiba G."/>
            <person name="Kalapos B."/>
            <person name="Nelson D.R."/>
            <person name="Li P."/>
            <person name="You F.M."/>
            <person name="Luo M.C."/>
            <person name="Dvorak J."/>
        </authorList>
    </citation>
    <scope>NUCLEOTIDE SEQUENCE [LARGE SCALE GENOMIC DNA]</scope>
    <source>
        <strain evidence="1">cv. AL8/78</strain>
    </source>
</reference>
<dbReference type="PANTHER" id="PTHR33085">
    <property type="entry name" value="OS12G0113100 PROTEIN-RELATED"/>
    <property type="match status" value="1"/>
</dbReference>
<dbReference type="Proteomes" id="UP000015105">
    <property type="component" value="Chromosome 5D"/>
</dbReference>
<dbReference type="EnsemblPlants" id="AET5Gv20472300.7">
    <property type="protein sequence ID" value="AET5Gv20472300.7"/>
    <property type="gene ID" value="AET5Gv20472300"/>
</dbReference>
<dbReference type="Gramene" id="AET5Gv20472300.10">
    <property type="protein sequence ID" value="AET5Gv20472300.10"/>
    <property type="gene ID" value="AET5Gv20472300"/>
</dbReference>
<organism evidence="1 2">
    <name type="scientific">Aegilops tauschii subsp. strangulata</name>
    <name type="common">Goatgrass</name>
    <dbReference type="NCBI Taxonomy" id="200361"/>
    <lineage>
        <taxon>Eukaryota</taxon>
        <taxon>Viridiplantae</taxon>
        <taxon>Streptophyta</taxon>
        <taxon>Embryophyta</taxon>
        <taxon>Tracheophyta</taxon>
        <taxon>Spermatophyta</taxon>
        <taxon>Magnoliopsida</taxon>
        <taxon>Liliopsida</taxon>
        <taxon>Poales</taxon>
        <taxon>Poaceae</taxon>
        <taxon>BOP clade</taxon>
        <taxon>Pooideae</taxon>
        <taxon>Triticodae</taxon>
        <taxon>Triticeae</taxon>
        <taxon>Triticinae</taxon>
        <taxon>Aegilops</taxon>
    </lineage>
</organism>
<dbReference type="EnsemblPlants" id="AET5Gv20472300.10">
    <property type="protein sequence ID" value="AET5Gv20472300.10"/>
    <property type="gene ID" value="AET5Gv20472300"/>
</dbReference>
<dbReference type="AlphaFoldDB" id="A0A453KP42"/>
<dbReference type="Gramene" id="AET5Gv20472300.11">
    <property type="protein sequence ID" value="AET5Gv20472300.11"/>
    <property type="gene ID" value="AET5Gv20472300"/>
</dbReference>
<dbReference type="Gramene" id="AET5Gv20472300.6">
    <property type="protein sequence ID" value="AET5Gv20472300.6"/>
    <property type="gene ID" value="AET5Gv20472300"/>
</dbReference>
<dbReference type="EnsemblPlants" id="AET5Gv20472300.6">
    <property type="protein sequence ID" value="AET5Gv20472300.6"/>
    <property type="gene ID" value="AET5Gv20472300"/>
</dbReference>
<dbReference type="InterPro" id="IPR012871">
    <property type="entry name" value="DUF1668_ORYSA"/>
</dbReference>
<dbReference type="EnsemblPlants" id="AET5Gv20472300.1">
    <property type="protein sequence ID" value="AET5Gv20472300.1"/>
    <property type="gene ID" value="AET5Gv20472300"/>
</dbReference>
<reference evidence="2" key="1">
    <citation type="journal article" date="2014" name="Science">
        <title>Ancient hybridizations among the ancestral genomes of bread wheat.</title>
        <authorList>
            <consortium name="International Wheat Genome Sequencing Consortium,"/>
            <person name="Marcussen T."/>
            <person name="Sandve S.R."/>
            <person name="Heier L."/>
            <person name="Spannagl M."/>
            <person name="Pfeifer M."/>
            <person name="Jakobsen K.S."/>
            <person name="Wulff B.B."/>
            <person name="Steuernagel B."/>
            <person name="Mayer K.F."/>
            <person name="Olsen O.A."/>
        </authorList>
    </citation>
    <scope>NUCLEOTIDE SEQUENCE [LARGE SCALE GENOMIC DNA]</scope>
    <source>
        <strain evidence="2">cv. AL8/78</strain>
    </source>
</reference>
<name>A0A453KP42_AEGTS</name>
<proteinExistence type="predicted"/>
<dbReference type="EnsemblPlants" id="AET5Gv20472300.2">
    <property type="protein sequence ID" value="AET5Gv20472300.2"/>
    <property type="gene ID" value="AET5Gv20472300"/>
</dbReference>
<dbReference type="Gramene" id="AET5Gv20472300.5">
    <property type="protein sequence ID" value="AET5Gv20472300.5"/>
    <property type="gene ID" value="AET5Gv20472300"/>
</dbReference>
<reference evidence="1" key="4">
    <citation type="submission" date="2019-03" db="UniProtKB">
        <authorList>
            <consortium name="EnsemblPlants"/>
        </authorList>
    </citation>
    <scope>IDENTIFICATION</scope>
</reference>
<dbReference type="Gramene" id="AET5Gv20472300.4">
    <property type="protein sequence ID" value="AET5Gv20472300.4"/>
    <property type="gene ID" value="AET5Gv20472300"/>
</dbReference>
<protein>
    <submittedName>
        <fullName evidence="1">Uncharacterized protein</fullName>
    </submittedName>
</protein>
<dbReference type="EnsemblPlants" id="AET5Gv20472300.11">
    <property type="protein sequence ID" value="AET5Gv20472300.11"/>
    <property type="gene ID" value="AET5Gv20472300"/>
</dbReference>
<dbReference type="EnsemblPlants" id="AET5Gv20472300.5">
    <property type="protein sequence ID" value="AET5Gv20472300.5"/>
    <property type="gene ID" value="AET5Gv20472300"/>
</dbReference>
<evidence type="ECO:0000313" key="1">
    <source>
        <dbReference type="EnsemblPlants" id="AET5Gv20472300.10"/>
    </source>
</evidence>
<dbReference type="Gramene" id="AET5Gv20472300.8">
    <property type="protein sequence ID" value="AET5Gv20472300.8"/>
    <property type="gene ID" value="AET5Gv20472300"/>
</dbReference>
<dbReference type="Pfam" id="PF07893">
    <property type="entry name" value="DUF1668"/>
    <property type="match status" value="1"/>
</dbReference>
<sequence length="146" mass="16609">MNSLDDSFEFFNYCKVGLSTYPLLYNKWYWSPLPSPPSRTSPLVAAAVIDNSTICASSKNGTYTFDISREVWSHTGSWVLPFHRAAEYVPELGLWFGLQAPGTWQNRLCALTFHPLPWRNLLLHPCMIGNTSISCLMSCCRWGVPW</sequence>
<keyword evidence="2" id="KW-1185">Reference proteome</keyword>
<dbReference type="Gramene" id="AET5Gv20472300.7">
    <property type="protein sequence ID" value="AET5Gv20472300.7"/>
    <property type="gene ID" value="AET5Gv20472300"/>
</dbReference>
<dbReference type="EnsemblPlants" id="AET5Gv20472300.8">
    <property type="protein sequence ID" value="AET5Gv20472300.8"/>
    <property type="gene ID" value="AET5Gv20472300"/>
</dbReference>
<reference evidence="1" key="3">
    <citation type="journal article" date="2017" name="Nature">
        <title>Genome sequence of the progenitor of the wheat D genome Aegilops tauschii.</title>
        <authorList>
            <person name="Luo M.C."/>
            <person name="Gu Y.Q."/>
            <person name="Puiu D."/>
            <person name="Wang H."/>
            <person name="Twardziok S.O."/>
            <person name="Deal K.R."/>
            <person name="Huo N."/>
            <person name="Zhu T."/>
            <person name="Wang L."/>
            <person name="Wang Y."/>
            <person name="McGuire P.E."/>
            <person name="Liu S."/>
            <person name="Long H."/>
            <person name="Ramasamy R.K."/>
            <person name="Rodriguez J.C."/>
            <person name="Van S.L."/>
            <person name="Yuan L."/>
            <person name="Wang Z."/>
            <person name="Xia Z."/>
            <person name="Xiao L."/>
            <person name="Anderson O.D."/>
            <person name="Ouyang S."/>
            <person name="Liang Y."/>
            <person name="Zimin A.V."/>
            <person name="Pertea G."/>
            <person name="Qi P."/>
            <person name="Bennetzen J.L."/>
            <person name="Dai X."/>
            <person name="Dawson M.W."/>
            <person name="Muller H.G."/>
            <person name="Kugler K."/>
            <person name="Rivarola-Duarte L."/>
            <person name="Spannagl M."/>
            <person name="Mayer K.F.X."/>
            <person name="Lu F.H."/>
            <person name="Bevan M.W."/>
            <person name="Leroy P."/>
            <person name="Li P."/>
            <person name="You F.M."/>
            <person name="Sun Q."/>
            <person name="Liu Z."/>
            <person name="Lyons E."/>
            <person name="Wicker T."/>
            <person name="Salzberg S.L."/>
            <person name="Devos K.M."/>
            <person name="Dvorak J."/>
        </authorList>
    </citation>
    <scope>NUCLEOTIDE SEQUENCE [LARGE SCALE GENOMIC DNA]</scope>
    <source>
        <strain evidence="1">cv. AL8/78</strain>
    </source>
</reference>
<dbReference type="Gramene" id="AET5Gv20472300.1">
    <property type="protein sequence ID" value="AET5Gv20472300.1"/>
    <property type="gene ID" value="AET5Gv20472300"/>
</dbReference>
<dbReference type="PANTHER" id="PTHR33085:SF129">
    <property type="entry name" value="OS04G0426500 PROTEIN"/>
    <property type="match status" value="1"/>
</dbReference>
<dbReference type="EnsemblPlants" id="AET5Gv20472300.4">
    <property type="protein sequence ID" value="AET5Gv20472300.4"/>
    <property type="gene ID" value="AET5Gv20472300"/>
</dbReference>
<evidence type="ECO:0000313" key="2">
    <source>
        <dbReference type="Proteomes" id="UP000015105"/>
    </source>
</evidence>
<reference evidence="2" key="2">
    <citation type="journal article" date="2017" name="Nat. Plants">
        <title>The Aegilops tauschii genome reveals multiple impacts of transposons.</title>
        <authorList>
            <person name="Zhao G."/>
            <person name="Zou C."/>
            <person name="Li K."/>
            <person name="Wang K."/>
            <person name="Li T."/>
            <person name="Gao L."/>
            <person name="Zhang X."/>
            <person name="Wang H."/>
            <person name="Yang Z."/>
            <person name="Liu X."/>
            <person name="Jiang W."/>
            <person name="Mao L."/>
            <person name="Kong X."/>
            <person name="Jiao Y."/>
            <person name="Jia J."/>
        </authorList>
    </citation>
    <scope>NUCLEOTIDE SEQUENCE [LARGE SCALE GENOMIC DNA]</scope>
    <source>
        <strain evidence="2">cv. AL8/78</strain>
    </source>
</reference>